<keyword evidence="4" id="KW-1185">Reference proteome</keyword>
<dbReference type="Pfam" id="PF00156">
    <property type="entry name" value="Pribosyltran"/>
    <property type="match status" value="1"/>
</dbReference>
<dbReference type="Gene3D" id="3.40.50.2020">
    <property type="match status" value="1"/>
</dbReference>
<comment type="caution">
    <text evidence="3">The sequence shown here is derived from an EMBL/GenBank/DDBJ whole genome shotgun (WGS) entry which is preliminary data.</text>
</comment>
<dbReference type="Proteomes" id="UP000321513">
    <property type="component" value="Unassembled WGS sequence"/>
</dbReference>
<dbReference type="InterPro" id="IPR029057">
    <property type="entry name" value="PRTase-like"/>
</dbReference>
<gene>
    <name evidence="3" type="ORF">SAE01_34230</name>
</gene>
<dbReference type="EMBL" id="BJYT01000014">
    <property type="protein sequence ID" value="GEO10927.1"/>
    <property type="molecule type" value="Genomic_DNA"/>
</dbReference>
<sequence>MIEALVYELKYKGNKAVGLEMGKRLGTLLLSSPYDEVDLIVPLPLNARRLKKRGYNQATILAEGIATVWDKPVVTDAVIRNVNTETQTHKGRVTRWENMDGVFAVAKPSLLQDKHILLVDDVVTTGASLEACGAEILKVPGTKLSIATLAYTI</sequence>
<protein>
    <recommendedName>
        <fullName evidence="2">Phosphoribosyltransferase domain-containing protein</fullName>
    </recommendedName>
</protein>
<dbReference type="InterPro" id="IPR051910">
    <property type="entry name" value="ComF/GntX_DNA_util-trans"/>
</dbReference>
<dbReference type="AlphaFoldDB" id="A0A512BGG3"/>
<name>A0A512BGG3_9BACT</name>
<comment type="similarity">
    <text evidence="1">Belongs to the ComF/GntX family.</text>
</comment>
<organism evidence="3 4">
    <name type="scientific">Segetibacter aerophilus</name>
    <dbReference type="NCBI Taxonomy" id="670293"/>
    <lineage>
        <taxon>Bacteria</taxon>
        <taxon>Pseudomonadati</taxon>
        <taxon>Bacteroidota</taxon>
        <taxon>Chitinophagia</taxon>
        <taxon>Chitinophagales</taxon>
        <taxon>Chitinophagaceae</taxon>
        <taxon>Segetibacter</taxon>
    </lineage>
</organism>
<dbReference type="PANTHER" id="PTHR47505:SF1">
    <property type="entry name" value="DNA UTILIZATION PROTEIN YHGH"/>
    <property type="match status" value="1"/>
</dbReference>
<evidence type="ECO:0000313" key="3">
    <source>
        <dbReference type="EMBL" id="GEO10927.1"/>
    </source>
</evidence>
<proteinExistence type="inferred from homology"/>
<feature type="domain" description="Phosphoribosyltransferase" evidence="2">
    <location>
        <begin position="55"/>
        <end position="150"/>
    </location>
</feature>
<evidence type="ECO:0000256" key="1">
    <source>
        <dbReference type="ARBA" id="ARBA00008007"/>
    </source>
</evidence>
<dbReference type="InterPro" id="IPR000836">
    <property type="entry name" value="PRTase_dom"/>
</dbReference>
<accession>A0A512BGG3</accession>
<evidence type="ECO:0000313" key="4">
    <source>
        <dbReference type="Proteomes" id="UP000321513"/>
    </source>
</evidence>
<reference evidence="3 4" key="1">
    <citation type="submission" date="2019-07" db="EMBL/GenBank/DDBJ databases">
        <title>Whole genome shotgun sequence of Segetibacter aerophilus NBRC 106135.</title>
        <authorList>
            <person name="Hosoyama A."/>
            <person name="Uohara A."/>
            <person name="Ohji S."/>
            <person name="Ichikawa N."/>
        </authorList>
    </citation>
    <scope>NUCLEOTIDE SEQUENCE [LARGE SCALE GENOMIC DNA]</scope>
    <source>
        <strain evidence="3 4">NBRC 106135</strain>
    </source>
</reference>
<dbReference type="SUPFAM" id="SSF53271">
    <property type="entry name" value="PRTase-like"/>
    <property type="match status" value="1"/>
</dbReference>
<dbReference type="CDD" id="cd06223">
    <property type="entry name" value="PRTases_typeI"/>
    <property type="match status" value="1"/>
</dbReference>
<dbReference type="PANTHER" id="PTHR47505">
    <property type="entry name" value="DNA UTILIZATION PROTEIN YHGH"/>
    <property type="match status" value="1"/>
</dbReference>
<evidence type="ECO:0000259" key="2">
    <source>
        <dbReference type="Pfam" id="PF00156"/>
    </source>
</evidence>